<dbReference type="KEGG" id="cyp:PCC8801_0192"/>
<protein>
    <submittedName>
        <fullName evidence="2">Uncharacterized protein</fullName>
    </submittedName>
</protein>
<dbReference type="STRING" id="41431.PCC8801_0192"/>
<organism evidence="2 3">
    <name type="scientific">Rippkaea orientalis (strain PCC 8801 / RF-1)</name>
    <name type="common">Cyanothece sp. (strain PCC 8801)</name>
    <dbReference type="NCBI Taxonomy" id="41431"/>
    <lineage>
        <taxon>Bacteria</taxon>
        <taxon>Bacillati</taxon>
        <taxon>Cyanobacteriota</taxon>
        <taxon>Cyanophyceae</taxon>
        <taxon>Oscillatoriophycideae</taxon>
        <taxon>Chroococcales</taxon>
        <taxon>Aphanothecaceae</taxon>
        <taxon>Rippkaea</taxon>
        <taxon>Rippkaea orientalis</taxon>
    </lineage>
</organism>
<sequence length="179" mass="20411">MITWLDLSVSKRLLSRWNFFLVGKKQTLKSVTIPKQEPNRILTNFYLFSQENSPLESTENEEKVENLLIEKADQEDSFIQDFFTYLGLSTLFILFGLLIGIFGYHWTAHFSWLDAMVEASMILSGMGPVHPLLTNSAKLFASFYALFSGLVFVLAMGVVLSPLVYSLLKKLRLNATKEE</sequence>
<keyword evidence="1" id="KW-0812">Transmembrane</keyword>
<dbReference type="OrthoDB" id="465094at2"/>
<dbReference type="AlphaFoldDB" id="B7K1Y9"/>
<name>B7K1Y9_RIPO1</name>
<gene>
    <name evidence="2" type="ordered locus">PCC8801_0192</name>
</gene>
<evidence type="ECO:0000256" key="1">
    <source>
        <dbReference type="SAM" id="Phobius"/>
    </source>
</evidence>
<dbReference type="Proteomes" id="UP000008204">
    <property type="component" value="Chromosome"/>
</dbReference>
<feature type="transmembrane region" description="Helical" evidence="1">
    <location>
        <begin position="82"/>
        <end position="106"/>
    </location>
</feature>
<dbReference type="eggNOG" id="ENOG5032YSA">
    <property type="taxonomic scope" value="Bacteria"/>
</dbReference>
<keyword evidence="1" id="KW-1133">Transmembrane helix</keyword>
<keyword evidence="3" id="KW-1185">Reference proteome</keyword>
<accession>B7K1Y9</accession>
<feature type="transmembrane region" description="Helical" evidence="1">
    <location>
        <begin position="143"/>
        <end position="168"/>
    </location>
</feature>
<evidence type="ECO:0000313" key="3">
    <source>
        <dbReference type="Proteomes" id="UP000008204"/>
    </source>
</evidence>
<evidence type="ECO:0000313" key="2">
    <source>
        <dbReference type="EMBL" id="ACK64296.1"/>
    </source>
</evidence>
<dbReference type="HOGENOM" id="CLU_1719299_0_0_3"/>
<dbReference type="SUPFAM" id="SSF81324">
    <property type="entry name" value="Voltage-gated potassium channels"/>
    <property type="match status" value="1"/>
</dbReference>
<dbReference type="EMBL" id="CP001287">
    <property type="protein sequence ID" value="ACK64296.1"/>
    <property type="molecule type" value="Genomic_DNA"/>
</dbReference>
<proteinExistence type="predicted"/>
<keyword evidence="1" id="KW-0472">Membrane</keyword>
<reference evidence="3" key="1">
    <citation type="journal article" date="2011" name="MBio">
        <title>Novel metabolic attributes of the genus Cyanothece, comprising a group of unicellular nitrogen-fixing Cyanobacteria.</title>
        <authorList>
            <person name="Bandyopadhyay A."/>
            <person name="Elvitigala T."/>
            <person name="Welsh E."/>
            <person name="Stockel J."/>
            <person name="Liberton M."/>
            <person name="Min H."/>
            <person name="Sherman L.A."/>
            <person name="Pakrasi H.B."/>
        </authorList>
    </citation>
    <scope>NUCLEOTIDE SEQUENCE [LARGE SCALE GENOMIC DNA]</scope>
    <source>
        <strain evidence="3">PCC 8801</strain>
    </source>
</reference>